<dbReference type="Gene3D" id="3.40.630.30">
    <property type="match status" value="1"/>
</dbReference>
<dbReference type="Proteomes" id="UP000326759">
    <property type="component" value="Unassembled WGS sequence"/>
</dbReference>
<dbReference type="AlphaFoldDB" id="A0A5N5T9Z1"/>
<dbReference type="PANTHER" id="PTHR20905">
    <property type="entry name" value="N-ACETYLTRANSFERASE-RELATED"/>
    <property type="match status" value="1"/>
</dbReference>
<organism evidence="1 2">
    <name type="scientific">Armadillidium nasatum</name>
    <dbReference type="NCBI Taxonomy" id="96803"/>
    <lineage>
        <taxon>Eukaryota</taxon>
        <taxon>Metazoa</taxon>
        <taxon>Ecdysozoa</taxon>
        <taxon>Arthropoda</taxon>
        <taxon>Crustacea</taxon>
        <taxon>Multicrustacea</taxon>
        <taxon>Malacostraca</taxon>
        <taxon>Eumalacostraca</taxon>
        <taxon>Peracarida</taxon>
        <taxon>Isopoda</taxon>
        <taxon>Oniscidea</taxon>
        <taxon>Crinocheta</taxon>
        <taxon>Armadillidiidae</taxon>
        <taxon>Armadillidium</taxon>
    </lineage>
</organism>
<evidence type="ECO:0000313" key="2">
    <source>
        <dbReference type="Proteomes" id="UP000326759"/>
    </source>
</evidence>
<reference evidence="1 2" key="1">
    <citation type="journal article" date="2019" name="PLoS Biol.">
        <title>Sex chromosomes control vertical transmission of feminizing Wolbachia symbionts in an isopod.</title>
        <authorList>
            <person name="Becking T."/>
            <person name="Chebbi M.A."/>
            <person name="Giraud I."/>
            <person name="Moumen B."/>
            <person name="Laverre T."/>
            <person name="Caubet Y."/>
            <person name="Peccoud J."/>
            <person name="Gilbert C."/>
            <person name="Cordaux R."/>
        </authorList>
    </citation>
    <scope>NUCLEOTIDE SEQUENCE [LARGE SCALE GENOMIC DNA]</scope>
    <source>
        <strain evidence="1">ANa2</strain>
        <tissue evidence="1">Whole body excluding digestive tract and cuticle</tissue>
    </source>
</reference>
<name>A0A5N5T9Z1_9CRUS</name>
<proteinExistence type="predicted"/>
<gene>
    <name evidence="1" type="ORF">Anas_00021</name>
</gene>
<sequence length="228" mass="25715">MADNERGGNKFSPSEFKIVQATMDHVDEYKDLVAKHFCTREQLSVGLHVPLEENADYFGSQMEKWMTSGTSVAAIHTPTNRLAGVSLTTILTRDNQITFNLNEVKKYGKELQNLVRIAGDMEKQVNLFGDPKIDKILEIAVTTVDPEFSGNKITYRMTEESERLAKERGCQIATAQSTNKITQHIRRKMGYEVILSINYDDMEIDGEKVIDLNALNGSLCGVVFKKYL</sequence>
<accession>A0A5N5T9Z1</accession>
<comment type="caution">
    <text evidence="1">The sequence shown here is derived from an EMBL/GenBank/DDBJ whole genome shotgun (WGS) entry which is preliminary data.</text>
</comment>
<dbReference type="SUPFAM" id="SSF55729">
    <property type="entry name" value="Acyl-CoA N-acyltransferases (Nat)"/>
    <property type="match status" value="1"/>
</dbReference>
<evidence type="ECO:0008006" key="3">
    <source>
        <dbReference type="Google" id="ProtNLM"/>
    </source>
</evidence>
<evidence type="ECO:0000313" key="1">
    <source>
        <dbReference type="EMBL" id="KAB7501905.1"/>
    </source>
</evidence>
<protein>
    <recommendedName>
        <fullName evidence="3">N-acetyltransferase domain-containing protein</fullName>
    </recommendedName>
</protein>
<dbReference type="InterPro" id="IPR016181">
    <property type="entry name" value="Acyl_CoA_acyltransferase"/>
</dbReference>
<dbReference type="GO" id="GO:0008080">
    <property type="term" value="F:N-acetyltransferase activity"/>
    <property type="evidence" value="ECO:0007669"/>
    <property type="project" value="TreeGrafter"/>
</dbReference>
<dbReference type="PANTHER" id="PTHR20905:SF1">
    <property type="entry name" value="AT07410P-RELATED"/>
    <property type="match status" value="1"/>
</dbReference>
<keyword evidence="2" id="KW-1185">Reference proteome</keyword>
<dbReference type="OrthoDB" id="41532at2759"/>
<dbReference type="EMBL" id="SEYY01009120">
    <property type="protein sequence ID" value="KAB7501905.1"/>
    <property type="molecule type" value="Genomic_DNA"/>
</dbReference>